<dbReference type="Pfam" id="PF05114">
    <property type="entry name" value="MbnB_TglH_ChrH"/>
    <property type="match status" value="1"/>
</dbReference>
<reference evidence="1 2" key="1">
    <citation type="submission" date="2017-06" db="EMBL/GenBank/DDBJ databases">
        <title>Complete genome of Francisella halioticida.</title>
        <authorList>
            <person name="Sjodin A."/>
        </authorList>
    </citation>
    <scope>NUCLEOTIDE SEQUENCE [LARGE SCALE GENOMIC DNA]</scope>
    <source>
        <strain evidence="1 2">DSM 23729</strain>
    </source>
</reference>
<dbReference type="Proteomes" id="UP000249910">
    <property type="component" value="Chromosome"/>
</dbReference>
<dbReference type="PANTHER" id="PTHR42194">
    <property type="entry name" value="UPF0276 PROTEIN HI_1600"/>
    <property type="match status" value="1"/>
</dbReference>
<protein>
    <recommendedName>
        <fullName evidence="3">DUF692 domain-containing protein</fullName>
    </recommendedName>
</protein>
<dbReference type="RefSeq" id="WP_088772143.1">
    <property type="nucleotide sequence ID" value="NZ_AP023082.1"/>
</dbReference>
<name>A0ABN5AZ30_9GAMM</name>
<dbReference type="NCBIfam" id="NF003818">
    <property type="entry name" value="PRK05409.1"/>
    <property type="match status" value="1"/>
</dbReference>
<proteinExistence type="predicted"/>
<dbReference type="EMBL" id="CP022132">
    <property type="protein sequence ID" value="ASG67617.1"/>
    <property type="molecule type" value="Genomic_DNA"/>
</dbReference>
<dbReference type="SUPFAM" id="SSF51658">
    <property type="entry name" value="Xylose isomerase-like"/>
    <property type="match status" value="1"/>
</dbReference>
<evidence type="ECO:0008006" key="3">
    <source>
        <dbReference type="Google" id="ProtNLM"/>
    </source>
</evidence>
<organism evidence="1 2">
    <name type="scientific">Francisella halioticida</name>
    <dbReference type="NCBI Taxonomy" id="549298"/>
    <lineage>
        <taxon>Bacteria</taxon>
        <taxon>Pseudomonadati</taxon>
        <taxon>Pseudomonadota</taxon>
        <taxon>Gammaproteobacteria</taxon>
        <taxon>Thiotrichales</taxon>
        <taxon>Francisellaceae</taxon>
        <taxon>Francisella</taxon>
    </lineage>
</organism>
<dbReference type="InterPro" id="IPR036237">
    <property type="entry name" value="Xyl_isomerase-like_sf"/>
</dbReference>
<dbReference type="PANTHER" id="PTHR42194:SF1">
    <property type="entry name" value="UPF0276 PROTEIN HI_1600"/>
    <property type="match status" value="1"/>
</dbReference>
<dbReference type="Gene3D" id="3.20.20.150">
    <property type="entry name" value="Divalent-metal-dependent TIM barrel enzymes"/>
    <property type="match status" value="1"/>
</dbReference>
<dbReference type="InterPro" id="IPR007801">
    <property type="entry name" value="MbnB/TglH/ChrH"/>
</dbReference>
<sequence length="268" mass="30986">MTKKAQGIGLRSEHQSILSAKKVSGIDFLELAPENWMGLGGFKQNFLEKAAEIYPIVAHSLNLSIAGFRPLNKEFLNEVRIFLDRYNIKIYSDHLCFTDDEKGYLYDLLPVPREKETVSHICNRIEQVQDIIKRPLVLENISYYYQYDNDMNELEFINSILEKSGAKLLLDINNVYVNGHNHGYDPYEFVSNIKKDSISYYHIAGHYKSDDFIIDTHGKSVIEEVKKLAKFTIEKHGWYPLLLERDNFIPKLDDLIAELNSITSFVGN</sequence>
<gene>
    <name evidence="1" type="ORF">CDV26_03710</name>
</gene>
<evidence type="ECO:0000313" key="1">
    <source>
        <dbReference type="EMBL" id="ASG67617.1"/>
    </source>
</evidence>
<evidence type="ECO:0000313" key="2">
    <source>
        <dbReference type="Proteomes" id="UP000249910"/>
    </source>
</evidence>
<keyword evidence="2" id="KW-1185">Reference proteome</keyword>
<accession>A0ABN5AZ30</accession>